<reference evidence="2" key="1">
    <citation type="submission" date="2013-05" db="EMBL/GenBank/DDBJ databases">
        <title>The Genome sequence of Mucor circinelloides f. circinelloides 1006PhL.</title>
        <authorList>
            <consortium name="The Broad Institute Genomics Platform"/>
            <person name="Cuomo C."/>
            <person name="Earl A."/>
            <person name="Findley K."/>
            <person name="Lee S.C."/>
            <person name="Walker B."/>
            <person name="Young S."/>
            <person name="Zeng Q."/>
            <person name="Gargeya S."/>
            <person name="Fitzgerald M."/>
            <person name="Haas B."/>
            <person name="Abouelleil A."/>
            <person name="Allen A.W."/>
            <person name="Alvarado L."/>
            <person name="Arachchi H.M."/>
            <person name="Berlin A.M."/>
            <person name="Chapman S.B."/>
            <person name="Gainer-Dewar J."/>
            <person name="Goldberg J."/>
            <person name="Griggs A."/>
            <person name="Gujja S."/>
            <person name="Hansen M."/>
            <person name="Howarth C."/>
            <person name="Imamovic A."/>
            <person name="Ireland A."/>
            <person name="Larimer J."/>
            <person name="McCowan C."/>
            <person name="Murphy C."/>
            <person name="Pearson M."/>
            <person name="Poon T.W."/>
            <person name="Priest M."/>
            <person name="Roberts A."/>
            <person name="Saif S."/>
            <person name="Shea T."/>
            <person name="Sisk P."/>
            <person name="Sykes S."/>
            <person name="Wortman J."/>
            <person name="Nusbaum C."/>
            <person name="Birren B."/>
        </authorList>
    </citation>
    <scope>NUCLEOTIDE SEQUENCE [LARGE SCALE GENOMIC DNA]</scope>
    <source>
        <strain evidence="2">1006PhL</strain>
    </source>
</reference>
<dbReference type="VEuPathDB" id="FungiDB:HMPREF1544_12350"/>
<dbReference type="Proteomes" id="UP000014254">
    <property type="component" value="Unassembled WGS sequence"/>
</dbReference>
<evidence type="ECO:0000313" key="1">
    <source>
        <dbReference type="EMBL" id="EPB80957.1"/>
    </source>
</evidence>
<evidence type="ECO:0000313" key="2">
    <source>
        <dbReference type="Proteomes" id="UP000014254"/>
    </source>
</evidence>
<gene>
    <name evidence="1" type="ORF">HMPREF1544_12350</name>
</gene>
<sequence>MPKEMDFKFDPPFHGYEYGFPACRLLTRITSKVMQRLLDVAKHTTTSSGEDIALSLLSKYYPEYELRKKDGKYAIVNAKYVNNGRIIAVRTTTACKAMNIACTSSELKQFVYMLYYSIHHDCKLSLSYITPVKFLPTAQSSYLTVALSENTTYTSATLHKPASLPHFLSNTMSL</sequence>
<accession>S2IYN1</accession>
<protein>
    <submittedName>
        <fullName evidence="1">Uncharacterized protein</fullName>
    </submittedName>
</protein>
<keyword evidence="2" id="KW-1185">Reference proteome</keyword>
<name>S2IYN1_MUCC1</name>
<dbReference type="InParanoid" id="S2IYN1"/>
<proteinExistence type="predicted"/>
<dbReference type="AlphaFoldDB" id="S2IYN1"/>
<organism evidence="1 2">
    <name type="scientific">Mucor circinelloides f. circinelloides (strain 1006PhL)</name>
    <name type="common">Mucormycosis agent</name>
    <name type="synonym">Calyptromyces circinelloides</name>
    <dbReference type="NCBI Taxonomy" id="1220926"/>
    <lineage>
        <taxon>Eukaryota</taxon>
        <taxon>Fungi</taxon>
        <taxon>Fungi incertae sedis</taxon>
        <taxon>Mucoromycota</taxon>
        <taxon>Mucoromycotina</taxon>
        <taxon>Mucoromycetes</taxon>
        <taxon>Mucorales</taxon>
        <taxon>Mucorineae</taxon>
        <taxon>Mucoraceae</taxon>
        <taxon>Mucor</taxon>
    </lineage>
</organism>
<dbReference type="EMBL" id="KE124266">
    <property type="protein sequence ID" value="EPB80957.1"/>
    <property type="molecule type" value="Genomic_DNA"/>
</dbReference>